<evidence type="ECO:0000313" key="1">
    <source>
        <dbReference type="EMBL" id="RMX51196.1"/>
    </source>
</evidence>
<sequence>MAGRLPQTYFNAAYFVLEKDLSSVLRSSGTKGEKLAQVEEIAIQRFNSSVRFKDGKYEVSMPWKSDVTALPNNYDMALNRSLSTEKRLLKDSLLSGSAAMHTRKWLSNLQKVLQKILEVDRAVKVDFYMRNLPSEKTLDILWLAREDLRSKKTVEACSETCMTFLELMALIAATNPQPTIRMAERAERHSVVLMLAPDTSYEQWPLGRVLEVYPEAEGHVGAVKLQTGRNVLFDESPTHRGVGGWSKGQ</sequence>
<comment type="caution">
    <text evidence="1">The sequence shown here is derived from an EMBL/GenBank/DDBJ whole genome shotgun (WGS) entry which is preliminary data.</text>
</comment>
<name>A0A3M6UCB6_POCDA</name>
<organism evidence="1 2">
    <name type="scientific">Pocillopora damicornis</name>
    <name type="common">Cauliflower coral</name>
    <name type="synonym">Millepora damicornis</name>
    <dbReference type="NCBI Taxonomy" id="46731"/>
    <lineage>
        <taxon>Eukaryota</taxon>
        <taxon>Metazoa</taxon>
        <taxon>Cnidaria</taxon>
        <taxon>Anthozoa</taxon>
        <taxon>Hexacorallia</taxon>
        <taxon>Scleractinia</taxon>
        <taxon>Astrocoeniina</taxon>
        <taxon>Pocilloporidae</taxon>
        <taxon>Pocillopora</taxon>
    </lineage>
</organism>
<dbReference type="Proteomes" id="UP000275408">
    <property type="component" value="Unassembled WGS sequence"/>
</dbReference>
<dbReference type="EMBL" id="RCHS01001810">
    <property type="protein sequence ID" value="RMX51196.1"/>
    <property type="molecule type" value="Genomic_DNA"/>
</dbReference>
<accession>A0A3M6UCB6</accession>
<keyword evidence="2" id="KW-1185">Reference proteome</keyword>
<protein>
    <submittedName>
        <fullName evidence="1">Uncharacterized protein</fullName>
    </submittedName>
</protein>
<dbReference type="AlphaFoldDB" id="A0A3M6UCB6"/>
<reference evidence="1 2" key="1">
    <citation type="journal article" date="2018" name="Sci. Rep.">
        <title>Comparative analysis of the Pocillopora damicornis genome highlights role of immune system in coral evolution.</title>
        <authorList>
            <person name="Cunning R."/>
            <person name="Bay R.A."/>
            <person name="Gillette P."/>
            <person name="Baker A.C."/>
            <person name="Traylor-Knowles N."/>
        </authorList>
    </citation>
    <scope>NUCLEOTIDE SEQUENCE [LARGE SCALE GENOMIC DNA]</scope>
    <source>
        <strain evidence="1">RSMAS</strain>
        <tissue evidence="1">Whole animal</tissue>
    </source>
</reference>
<evidence type="ECO:0000313" key="2">
    <source>
        <dbReference type="Proteomes" id="UP000275408"/>
    </source>
</evidence>
<proteinExistence type="predicted"/>
<gene>
    <name evidence="1" type="ORF">pdam_00004037</name>
</gene>